<keyword evidence="2" id="KW-1185">Reference proteome</keyword>
<feature type="region of interest" description="Disordered" evidence="1">
    <location>
        <begin position="187"/>
        <end position="212"/>
    </location>
</feature>
<feature type="compositionally biased region" description="Polar residues" evidence="1">
    <location>
        <begin position="77"/>
        <end position="95"/>
    </location>
</feature>
<protein>
    <submittedName>
        <fullName evidence="3">Gem-associated protein 8</fullName>
    </submittedName>
</protein>
<name>A0A914HMF1_GLORO</name>
<proteinExistence type="predicted"/>
<feature type="compositionally biased region" description="Basic and acidic residues" evidence="1">
    <location>
        <begin position="187"/>
        <end position="198"/>
    </location>
</feature>
<accession>A0A914HMF1</accession>
<organism evidence="2 3">
    <name type="scientific">Globodera rostochiensis</name>
    <name type="common">Golden nematode worm</name>
    <name type="synonym">Heterodera rostochiensis</name>
    <dbReference type="NCBI Taxonomy" id="31243"/>
    <lineage>
        <taxon>Eukaryota</taxon>
        <taxon>Metazoa</taxon>
        <taxon>Ecdysozoa</taxon>
        <taxon>Nematoda</taxon>
        <taxon>Chromadorea</taxon>
        <taxon>Rhabditida</taxon>
        <taxon>Tylenchina</taxon>
        <taxon>Tylenchomorpha</taxon>
        <taxon>Tylenchoidea</taxon>
        <taxon>Heteroderidae</taxon>
        <taxon>Heteroderinae</taxon>
        <taxon>Globodera</taxon>
    </lineage>
</organism>
<sequence length="297" mass="33764">MSAIKKSKYSESGGWADDDFVSFWKHYAKVQQWVQIERECRQNAMNDWEWRRAEIQCVSLLASTAAVAASDGPEPEQISSKPAENANTVEPSNRMPSDVVVEAIKTRQDTAVKEEEALNEPIYSSLPSKRKKGRKQHQKQRAYNQNNSNNNSLEYDEQHAGGDELDNESLDEDMKAFIQTTLEHRIQREQKKREEQQKKKQTRRQSGGEEYCDATNLNIKATRQSAQSQSAAGDGTAHRSSASELLSIRAREFWRANLYGTDGVAKLDSLEAKGRAHFEAEFAKNVPNTWPNIPLRF</sequence>
<dbReference type="AlphaFoldDB" id="A0A914HMF1"/>
<feature type="compositionally biased region" description="Basic residues" evidence="1">
    <location>
        <begin position="128"/>
        <end position="140"/>
    </location>
</feature>
<evidence type="ECO:0000256" key="1">
    <source>
        <dbReference type="SAM" id="MobiDB-lite"/>
    </source>
</evidence>
<evidence type="ECO:0000313" key="3">
    <source>
        <dbReference type="WBParaSite" id="Gr19_v10_g2499.t1"/>
    </source>
</evidence>
<evidence type="ECO:0000313" key="2">
    <source>
        <dbReference type="Proteomes" id="UP000887572"/>
    </source>
</evidence>
<dbReference type="WBParaSite" id="Gr19_v10_g2499.t1">
    <property type="protein sequence ID" value="Gr19_v10_g2499.t1"/>
    <property type="gene ID" value="Gr19_v10_g2499"/>
</dbReference>
<reference evidence="3" key="1">
    <citation type="submission" date="2022-11" db="UniProtKB">
        <authorList>
            <consortium name="WormBaseParasite"/>
        </authorList>
    </citation>
    <scope>IDENTIFICATION</scope>
</reference>
<dbReference type="Proteomes" id="UP000887572">
    <property type="component" value="Unplaced"/>
</dbReference>
<feature type="region of interest" description="Disordered" evidence="1">
    <location>
        <begin position="111"/>
        <end position="167"/>
    </location>
</feature>
<feature type="region of interest" description="Disordered" evidence="1">
    <location>
        <begin position="68"/>
        <end position="98"/>
    </location>
</feature>